<evidence type="ECO:0000256" key="13">
    <source>
        <dbReference type="ARBA" id="ARBA00042123"/>
    </source>
</evidence>
<dbReference type="PANTHER" id="PTHR43981">
    <property type="entry name" value="ENOYL-[ACYL-CARRIER-PROTEIN] REDUCTASE, MITOCHONDRIAL"/>
    <property type="match status" value="1"/>
</dbReference>
<evidence type="ECO:0000256" key="5">
    <source>
        <dbReference type="ARBA" id="ARBA00022857"/>
    </source>
</evidence>
<comment type="similarity">
    <text evidence="2">Belongs to the zinc-containing alcohol dehydrogenase family. Quinone oxidoreductase subfamily.</text>
</comment>
<dbReference type="GO" id="GO:0006633">
    <property type="term" value="P:fatty acid biosynthetic process"/>
    <property type="evidence" value="ECO:0007669"/>
    <property type="project" value="UniProtKB-KW"/>
</dbReference>
<accession>A0A482XQM4</accession>
<keyword evidence="9" id="KW-0496">Mitochondrion</keyword>
<dbReference type="GO" id="GO:0141148">
    <property type="term" value="F:enoyl-[acyl-carrier-protein] reductase (NADPH) activity"/>
    <property type="evidence" value="ECO:0007669"/>
    <property type="project" value="UniProtKB-EC"/>
</dbReference>
<dbReference type="InterPro" id="IPR013154">
    <property type="entry name" value="ADH-like_N"/>
</dbReference>
<dbReference type="PANTHER" id="PTHR43981:SF2">
    <property type="entry name" value="ENOYL-[ACYL-CARRIER-PROTEIN] REDUCTASE, MITOCHONDRIAL"/>
    <property type="match status" value="1"/>
</dbReference>
<keyword evidence="10" id="KW-0275">Fatty acid biosynthesis</keyword>
<keyword evidence="6" id="KW-0809">Transit peptide</keyword>
<keyword evidence="8" id="KW-0443">Lipid metabolism</keyword>
<comment type="catalytic activity">
    <reaction evidence="14">
        <text>a 2,3-saturated acyl-[ACP] + NADP(+) = a (2E)-enoyl-[ACP] + NADPH + H(+)</text>
        <dbReference type="Rhea" id="RHEA:22564"/>
        <dbReference type="Rhea" id="RHEA-COMP:9925"/>
        <dbReference type="Rhea" id="RHEA-COMP:9926"/>
        <dbReference type="ChEBI" id="CHEBI:15378"/>
        <dbReference type="ChEBI" id="CHEBI:57783"/>
        <dbReference type="ChEBI" id="CHEBI:58349"/>
        <dbReference type="ChEBI" id="CHEBI:78784"/>
        <dbReference type="ChEBI" id="CHEBI:78785"/>
        <dbReference type="EC" id="1.3.1.104"/>
    </reaction>
</comment>
<keyword evidence="7" id="KW-0560">Oxidoreductase</keyword>
<gene>
    <name evidence="16" type="ORF">LSTR_LSTR010266</name>
</gene>
<organism evidence="16 17">
    <name type="scientific">Laodelphax striatellus</name>
    <name type="common">Small brown planthopper</name>
    <name type="synonym">Delphax striatella</name>
    <dbReference type="NCBI Taxonomy" id="195883"/>
    <lineage>
        <taxon>Eukaryota</taxon>
        <taxon>Metazoa</taxon>
        <taxon>Ecdysozoa</taxon>
        <taxon>Arthropoda</taxon>
        <taxon>Hexapoda</taxon>
        <taxon>Insecta</taxon>
        <taxon>Pterygota</taxon>
        <taxon>Neoptera</taxon>
        <taxon>Paraneoptera</taxon>
        <taxon>Hemiptera</taxon>
        <taxon>Auchenorrhyncha</taxon>
        <taxon>Fulgoroidea</taxon>
        <taxon>Delphacidae</taxon>
        <taxon>Criomorphinae</taxon>
        <taxon>Laodelphax</taxon>
    </lineage>
</organism>
<dbReference type="FunCoup" id="A0A482XQM4">
    <property type="interactions" value="1984"/>
</dbReference>
<dbReference type="Pfam" id="PF08240">
    <property type="entry name" value="ADH_N"/>
    <property type="match status" value="1"/>
</dbReference>
<evidence type="ECO:0000256" key="3">
    <source>
        <dbReference type="ARBA" id="ARBA00022516"/>
    </source>
</evidence>
<sequence length="374" mass="41694">MTSLNRLGLSFIKSSRLLKRKYLFQSQMMSLSSQVTSFKLVCNKFGDPKEVIELQDESLCMPQNDEVLVKVVMAPVNPADINMIQGVYPVKLSPVPGAVPGNEGVGVVTHVGGDVTQLKPGDRVVPSTPALGMWRTHIILKAHQLTKVRDDLEFVDLAGITSNPCTAYRLLKDFVALSEGDVVIQNGANGAAGQNVIQLCKAWRLRSVNVVRDRPDFEQLREYLMQLGATHVITEEQLRKWSLDVAKPKLALNCVGGKNALEVLRRLDQGGTMVTYGGMSREPVTIPTSSFIFKDITLKGFWMTRWSNDNTCSEARKQMLDDLMCFMHDGRLKAPNHKLVSIRDFRDALANTMNPQGFAGCKYIFDMRLEEQSC</sequence>
<dbReference type="Gene3D" id="3.90.180.10">
    <property type="entry name" value="Medium-chain alcohol dehydrogenases, catalytic domain"/>
    <property type="match status" value="1"/>
</dbReference>
<dbReference type="CDD" id="cd08290">
    <property type="entry name" value="ETR"/>
    <property type="match status" value="1"/>
</dbReference>
<feature type="domain" description="Enoyl reductase (ER)" evidence="15">
    <location>
        <begin position="46"/>
        <end position="365"/>
    </location>
</feature>
<evidence type="ECO:0000259" key="15">
    <source>
        <dbReference type="SMART" id="SM00829"/>
    </source>
</evidence>
<dbReference type="STRING" id="195883.A0A482XQM4"/>
<dbReference type="EMBL" id="QKKF02002576">
    <property type="protein sequence ID" value="RZF48303.1"/>
    <property type="molecule type" value="Genomic_DNA"/>
</dbReference>
<dbReference type="EC" id="1.3.1.104" evidence="11"/>
<dbReference type="AlphaFoldDB" id="A0A482XQM4"/>
<protein>
    <recommendedName>
        <fullName evidence="12">Enoyl-[acyl-carrier-protein] reductase, mitochondrial</fullName>
        <ecNumber evidence="11">1.3.1.104</ecNumber>
    </recommendedName>
    <alternativeName>
        <fullName evidence="13">2-enoyl thioester reductase</fullName>
    </alternativeName>
</protein>
<dbReference type="Proteomes" id="UP000291343">
    <property type="component" value="Unassembled WGS sequence"/>
</dbReference>
<keyword evidence="5" id="KW-0521">NADP</keyword>
<dbReference type="SUPFAM" id="SSF50129">
    <property type="entry name" value="GroES-like"/>
    <property type="match status" value="1"/>
</dbReference>
<evidence type="ECO:0000313" key="16">
    <source>
        <dbReference type="EMBL" id="RZF48303.1"/>
    </source>
</evidence>
<comment type="subcellular location">
    <subcellularLocation>
        <location evidence="1">Mitochondrion</location>
    </subcellularLocation>
</comment>
<reference evidence="16 17" key="1">
    <citation type="journal article" date="2017" name="Gigascience">
        <title>Genome sequence of the small brown planthopper, Laodelphax striatellus.</title>
        <authorList>
            <person name="Zhu J."/>
            <person name="Jiang F."/>
            <person name="Wang X."/>
            <person name="Yang P."/>
            <person name="Bao Y."/>
            <person name="Zhao W."/>
            <person name="Wang W."/>
            <person name="Lu H."/>
            <person name="Wang Q."/>
            <person name="Cui N."/>
            <person name="Li J."/>
            <person name="Chen X."/>
            <person name="Luo L."/>
            <person name="Yu J."/>
            <person name="Kang L."/>
            <person name="Cui F."/>
        </authorList>
    </citation>
    <scope>NUCLEOTIDE SEQUENCE [LARGE SCALE GENOMIC DNA]</scope>
    <source>
        <strain evidence="16">Lst14</strain>
    </source>
</reference>
<evidence type="ECO:0000256" key="2">
    <source>
        <dbReference type="ARBA" id="ARBA00010371"/>
    </source>
</evidence>
<dbReference type="FunFam" id="3.40.50.720:FF:000112">
    <property type="entry name" value="Enoyl-[acyl-carrier-protein] reductase 1, mitochondrial"/>
    <property type="match status" value="1"/>
</dbReference>
<dbReference type="OrthoDB" id="7482721at2759"/>
<evidence type="ECO:0000256" key="6">
    <source>
        <dbReference type="ARBA" id="ARBA00022946"/>
    </source>
</evidence>
<dbReference type="Pfam" id="PF00107">
    <property type="entry name" value="ADH_zinc_N"/>
    <property type="match status" value="1"/>
</dbReference>
<dbReference type="InterPro" id="IPR011032">
    <property type="entry name" value="GroES-like_sf"/>
</dbReference>
<dbReference type="InterPro" id="IPR051034">
    <property type="entry name" value="Mito_Enoyl-ACP_Reductase"/>
</dbReference>
<evidence type="ECO:0000256" key="7">
    <source>
        <dbReference type="ARBA" id="ARBA00023002"/>
    </source>
</evidence>
<proteinExistence type="inferred from homology"/>
<evidence type="ECO:0000256" key="11">
    <source>
        <dbReference type="ARBA" id="ARBA00038963"/>
    </source>
</evidence>
<keyword evidence="4" id="KW-0276">Fatty acid metabolism</keyword>
<dbReference type="InterPro" id="IPR036291">
    <property type="entry name" value="NAD(P)-bd_dom_sf"/>
</dbReference>
<evidence type="ECO:0000256" key="8">
    <source>
        <dbReference type="ARBA" id="ARBA00023098"/>
    </source>
</evidence>
<evidence type="ECO:0000256" key="9">
    <source>
        <dbReference type="ARBA" id="ARBA00023128"/>
    </source>
</evidence>
<evidence type="ECO:0000256" key="10">
    <source>
        <dbReference type="ARBA" id="ARBA00023160"/>
    </source>
</evidence>
<evidence type="ECO:0000313" key="17">
    <source>
        <dbReference type="Proteomes" id="UP000291343"/>
    </source>
</evidence>
<dbReference type="InterPro" id="IPR013149">
    <property type="entry name" value="ADH-like_C"/>
</dbReference>
<comment type="caution">
    <text evidence="16">The sequence shown here is derived from an EMBL/GenBank/DDBJ whole genome shotgun (WGS) entry which is preliminary data.</text>
</comment>
<dbReference type="SMR" id="A0A482XQM4"/>
<evidence type="ECO:0000256" key="12">
    <source>
        <dbReference type="ARBA" id="ARBA00041058"/>
    </source>
</evidence>
<dbReference type="InParanoid" id="A0A482XQM4"/>
<name>A0A482XQM4_LAOST</name>
<dbReference type="Gene3D" id="3.40.50.720">
    <property type="entry name" value="NAD(P)-binding Rossmann-like Domain"/>
    <property type="match status" value="1"/>
</dbReference>
<dbReference type="SUPFAM" id="SSF51735">
    <property type="entry name" value="NAD(P)-binding Rossmann-fold domains"/>
    <property type="match status" value="1"/>
</dbReference>
<keyword evidence="17" id="KW-1185">Reference proteome</keyword>
<dbReference type="SMART" id="SM00829">
    <property type="entry name" value="PKS_ER"/>
    <property type="match status" value="1"/>
</dbReference>
<dbReference type="InterPro" id="IPR020843">
    <property type="entry name" value="ER"/>
</dbReference>
<dbReference type="GO" id="GO:0005739">
    <property type="term" value="C:mitochondrion"/>
    <property type="evidence" value="ECO:0007669"/>
    <property type="project" value="UniProtKB-SubCell"/>
</dbReference>
<evidence type="ECO:0000256" key="14">
    <source>
        <dbReference type="ARBA" id="ARBA00048843"/>
    </source>
</evidence>
<keyword evidence="3" id="KW-0444">Lipid biosynthesis</keyword>
<evidence type="ECO:0000256" key="4">
    <source>
        <dbReference type="ARBA" id="ARBA00022832"/>
    </source>
</evidence>
<evidence type="ECO:0000256" key="1">
    <source>
        <dbReference type="ARBA" id="ARBA00004173"/>
    </source>
</evidence>